<protein>
    <submittedName>
        <fullName evidence="1">Uncharacterized protein</fullName>
    </submittedName>
</protein>
<accession>L7LKK9</accession>
<dbReference type="Proteomes" id="UP000035083">
    <property type="component" value="Unassembled WGS sequence"/>
</dbReference>
<sequence>MTGTDPAKVGDVLDMGAPEPPNVIGVESLAWADYGWGDGPTLADESADDDPEAELLNFGKTSAPSIDGYWKFYLGGKTYIDWETMLRRFGPVRVTHTSKENSDD</sequence>
<gene>
    <name evidence="1" type="ORF">GSI01S_10_02150</name>
</gene>
<dbReference type="AlphaFoldDB" id="L7LKK9"/>
<keyword evidence="2" id="KW-1185">Reference proteome</keyword>
<evidence type="ECO:0000313" key="2">
    <source>
        <dbReference type="Proteomes" id="UP000035083"/>
    </source>
</evidence>
<name>L7LKK9_9ACTN</name>
<organism evidence="1 2">
    <name type="scientific">Gordonia sihwensis NBRC 108236</name>
    <dbReference type="NCBI Taxonomy" id="1223544"/>
    <lineage>
        <taxon>Bacteria</taxon>
        <taxon>Bacillati</taxon>
        <taxon>Actinomycetota</taxon>
        <taxon>Actinomycetes</taxon>
        <taxon>Mycobacteriales</taxon>
        <taxon>Gordoniaceae</taxon>
        <taxon>Gordonia</taxon>
    </lineage>
</organism>
<reference evidence="1 2" key="1">
    <citation type="submission" date="2012-12" db="EMBL/GenBank/DDBJ databases">
        <title>Whole genome shotgun sequence of Gordonia sihwensis NBRC 108236.</title>
        <authorList>
            <person name="Yoshida I."/>
            <person name="Hosoyama A."/>
            <person name="Tsuchikane K."/>
            <person name="Ando Y."/>
            <person name="Baba S."/>
            <person name="Ohji S."/>
            <person name="Hamada M."/>
            <person name="Tamura T."/>
            <person name="Yamazoe A."/>
            <person name="Yamazaki S."/>
            <person name="Fujita N."/>
        </authorList>
    </citation>
    <scope>NUCLEOTIDE SEQUENCE [LARGE SCALE GENOMIC DNA]</scope>
    <source>
        <strain evidence="1 2">NBRC 108236</strain>
    </source>
</reference>
<comment type="caution">
    <text evidence="1">The sequence shown here is derived from an EMBL/GenBank/DDBJ whole genome shotgun (WGS) entry which is preliminary data.</text>
</comment>
<proteinExistence type="predicted"/>
<evidence type="ECO:0000313" key="1">
    <source>
        <dbReference type="EMBL" id="GAC60622.1"/>
    </source>
</evidence>
<dbReference type="RefSeq" id="WP_006896004.1">
    <property type="nucleotide sequence ID" value="NZ_BANU01000010.1"/>
</dbReference>
<dbReference type="EMBL" id="BANU01000010">
    <property type="protein sequence ID" value="GAC60622.1"/>
    <property type="molecule type" value="Genomic_DNA"/>
</dbReference>